<feature type="region of interest" description="Disordered" evidence="6">
    <location>
        <begin position="1"/>
        <end position="46"/>
    </location>
</feature>
<evidence type="ECO:0000256" key="4">
    <source>
        <dbReference type="ARBA" id="ARBA00023163"/>
    </source>
</evidence>
<gene>
    <name evidence="9" type="ORF">S7711_08735</name>
</gene>
<evidence type="ECO:0000256" key="7">
    <source>
        <dbReference type="SAM" id="Phobius"/>
    </source>
</evidence>
<feature type="compositionally biased region" description="Polar residues" evidence="6">
    <location>
        <begin position="98"/>
        <end position="112"/>
    </location>
</feature>
<evidence type="ECO:0000256" key="2">
    <source>
        <dbReference type="ARBA" id="ARBA00022833"/>
    </source>
</evidence>
<evidence type="ECO:0000256" key="5">
    <source>
        <dbReference type="ARBA" id="ARBA00023242"/>
    </source>
</evidence>
<dbReference type="CDD" id="cd00067">
    <property type="entry name" value="GAL4"/>
    <property type="match status" value="1"/>
</dbReference>
<dbReference type="SMART" id="SM00066">
    <property type="entry name" value="GAL4"/>
    <property type="match status" value="1"/>
</dbReference>
<protein>
    <recommendedName>
        <fullName evidence="8">Zn(2)-C6 fungal-type domain-containing protein</fullName>
    </recommendedName>
</protein>
<keyword evidence="2" id="KW-0862">Zinc</keyword>
<dbReference type="PANTHER" id="PTHR47660">
    <property type="entry name" value="TRANSCRIPTION FACTOR WITH C2H2 AND ZN(2)-CYS(6) DNA BINDING DOMAIN (EUROFUNG)-RELATED-RELATED"/>
    <property type="match status" value="1"/>
</dbReference>
<dbReference type="Pfam" id="PF00172">
    <property type="entry name" value="Zn_clus"/>
    <property type="match status" value="1"/>
</dbReference>
<feature type="domain" description="Zn(2)-C6 fungal-type" evidence="8">
    <location>
        <begin position="31"/>
        <end position="61"/>
    </location>
</feature>
<evidence type="ECO:0000313" key="10">
    <source>
        <dbReference type="Proteomes" id="UP000028045"/>
    </source>
</evidence>
<keyword evidence="1" id="KW-0479">Metal-binding</keyword>
<dbReference type="Gene3D" id="4.10.240.10">
    <property type="entry name" value="Zn(2)-C6 fungal-type DNA-binding domain"/>
    <property type="match status" value="1"/>
</dbReference>
<dbReference type="SUPFAM" id="SSF57701">
    <property type="entry name" value="Zn2/Cys6 DNA-binding domain"/>
    <property type="match status" value="1"/>
</dbReference>
<keyword evidence="3" id="KW-0805">Transcription regulation</keyword>
<evidence type="ECO:0000256" key="1">
    <source>
        <dbReference type="ARBA" id="ARBA00022723"/>
    </source>
</evidence>
<dbReference type="OrthoDB" id="9930022at2759"/>
<feature type="region of interest" description="Disordered" evidence="6">
    <location>
        <begin position="63"/>
        <end position="124"/>
    </location>
</feature>
<evidence type="ECO:0000259" key="8">
    <source>
        <dbReference type="PROSITE" id="PS50048"/>
    </source>
</evidence>
<name>A0A084AK33_STACB</name>
<dbReference type="GO" id="GO:0000981">
    <property type="term" value="F:DNA-binding transcription factor activity, RNA polymerase II-specific"/>
    <property type="evidence" value="ECO:0007669"/>
    <property type="project" value="InterPro"/>
</dbReference>
<keyword evidence="7" id="KW-0812">Transmembrane</keyword>
<dbReference type="InterPro" id="IPR001138">
    <property type="entry name" value="Zn2Cys6_DnaBD"/>
</dbReference>
<dbReference type="GO" id="GO:0008270">
    <property type="term" value="F:zinc ion binding"/>
    <property type="evidence" value="ECO:0007669"/>
    <property type="project" value="InterPro"/>
</dbReference>
<reference evidence="9 10" key="1">
    <citation type="journal article" date="2014" name="BMC Genomics">
        <title>Comparative genome sequencing reveals chemotype-specific gene clusters in the toxigenic black mold Stachybotrys.</title>
        <authorList>
            <person name="Semeiks J."/>
            <person name="Borek D."/>
            <person name="Otwinowski Z."/>
            <person name="Grishin N.V."/>
        </authorList>
    </citation>
    <scope>NUCLEOTIDE SEQUENCE [LARGE SCALE GENOMIC DNA]</scope>
    <source>
        <strain evidence="10">CBS 109288 / IBT 7711</strain>
    </source>
</reference>
<feature type="compositionally biased region" description="Low complexity" evidence="6">
    <location>
        <begin position="65"/>
        <end position="93"/>
    </location>
</feature>
<feature type="transmembrane region" description="Helical" evidence="7">
    <location>
        <begin position="390"/>
        <end position="407"/>
    </location>
</feature>
<dbReference type="HOGENOM" id="CLU_024655_5_1_1"/>
<keyword evidence="7" id="KW-0472">Membrane</keyword>
<sequence length="492" mass="54541">MDSFTNPLSNGAGGFNAARQDRAAAASRQKSCNACVRGKRRCDKRTPRCTRCAAKGLSCVYQKMPPSSSSSSSSSSSTSMSSTSTSPSRTASIPSPPQQREQPLQATHQASELSAGPDMGSFDLAAFDMDSMDGLDSLGTDTSPESMHADLDMDLLDPALDFSIVDLMNGTGTGASELWTLPGYGETKLDLPPLPVAPRLPIRDVAVIPRQDECFNDMDVMHAHDPHTRLGWIVKALSEMHVNFTKKLTLPFVHPRQWTPSVPPILMYAFAASMASVNRTPQNKGWSYRLILEAGRDIVREGHKAVTPAEKLARAQALLVVTAIRVFENDLTLKAAGEKDMAVLLGWVEEFLPMIRELGMDNADTSVCKEKPPVKWEDWIMAESMRRTSFVAYAFICLVAILSGNMMRTSNFCDAAFFTASRYVWEAPTAVEFYRAWREKPLYCVREFNFKEIWQYAHPEDMDDFTRMMMTAQVGPDVMEQFLSSDASYLPS</sequence>
<keyword evidence="7" id="KW-1133">Transmembrane helix</keyword>
<keyword evidence="4" id="KW-0804">Transcription</keyword>
<evidence type="ECO:0000256" key="3">
    <source>
        <dbReference type="ARBA" id="ARBA00023015"/>
    </source>
</evidence>
<dbReference type="EMBL" id="KL648690">
    <property type="protein sequence ID" value="KEY65662.1"/>
    <property type="molecule type" value="Genomic_DNA"/>
</dbReference>
<evidence type="ECO:0000313" key="9">
    <source>
        <dbReference type="EMBL" id="KEY65662.1"/>
    </source>
</evidence>
<evidence type="ECO:0000256" key="6">
    <source>
        <dbReference type="SAM" id="MobiDB-lite"/>
    </source>
</evidence>
<dbReference type="InterPro" id="IPR036864">
    <property type="entry name" value="Zn2-C6_fun-type_DNA-bd_sf"/>
</dbReference>
<dbReference type="Proteomes" id="UP000028045">
    <property type="component" value="Unassembled WGS sequence"/>
</dbReference>
<dbReference type="PANTHER" id="PTHR47660:SF3">
    <property type="entry name" value="FINGER DOMAIN PROTEIN, PUTATIVE (AFU_ORTHOLOGUE AFUA_4G03310)-RELATED"/>
    <property type="match status" value="1"/>
</dbReference>
<keyword evidence="10" id="KW-1185">Reference proteome</keyword>
<organism evidence="9 10">
    <name type="scientific">Stachybotrys chartarum (strain CBS 109288 / IBT 7711)</name>
    <name type="common">Toxic black mold</name>
    <name type="synonym">Stilbospora chartarum</name>
    <dbReference type="NCBI Taxonomy" id="1280523"/>
    <lineage>
        <taxon>Eukaryota</taxon>
        <taxon>Fungi</taxon>
        <taxon>Dikarya</taxon>
        <taxon>Ascomycota</taxon>
        <taxon>Pezizomycotina</taxon>
        <taxon>Sordariomycetes</taxon>
        <taxon>Hypocreomycetidae</taxon>
        <taxon>Hypocreales</taxon>
        <taxon>Stachybotryaceae</taxon>
        <taxon>Stachybotrys</taxon>
    </lineage>
</organism>
<proteinExistence type="predicted"/>
<dbReference type="PROSITE" id="PS50048">
    <property type="entry name" value="ZN2_CY6_FUNGAL_2"/>
    <property type="match status" value="1"/>
</dbReference>
<accession>A0A084AK33</accession>
<keyword evidence="5" id="KW-0539">Nucleus</keyword>
<dbReference type="AlphaFoldDB" id="A0A084AK33"/>